<proteinExistence type="predicted"/>
<dbReference type="EMBL" id="LUCM01006823">
    <property type="protein sequence ID" value="KAA0190720.1"/>
    <property type="molecule type" value="Genomic_DNA"/>
</dbReference>
<protein>
    <submittedName>
        <fullName evidence="1">Uncharacterized protein</fullName>
    </submittedName>
</protein>
<dbReference type="AlphaFoldDB" id="A0A8E0RXM6"/>
<comment type="caution">
    <text evidence="1">The sequence shown here is derived from an EMBL/GenBank/DDBJ whole genome shotgun (WGS) entry which is preliminary data.</text>
</comment>
<accession>A0A8E0RXM6</accession>
<reference evidence="1" key="1">
    <citation type="submission" date="2019-05" db="EMBL/GenBank/DDBJ databases">
        <title>Annotation for the trematode Fasciolopsis buski.</title>
        <authorList>
            <person name="Choi Y.-J."/>
        </authorList>
    </citation>
    <scope>NUCLEOTIDE SEQUENCE</scope>
    <source>
        <strain evidence="1">HT</strain>
        <tissue evidence="1">Whole worm</tissue>
    </source>
</reference>
<dbReference type="Proteomes" id="UP000728185">
    <property type="component" value="Unassembled WGS sequence"/>
</dbReference>
<evidence type="ECO:0000313" key="2">
    <source>
        <dbReference type="Proteomes" id="UP000728185"/>
    </source>
</evidence>
<organism evidence="1 2">
    <name type="scientific">Fasciolopsis buskii</name>
    <dbReference type="NCBI Taxonomy" id="27845"/>
    <lineage>
        <taxon>Eukaryota</taxon>
        <taxon>Metazoa</taxon>
        <taxon>Spiralia</taxon>
        <taxon>Lophotrochozoa</taxon>
        <taxon>Platyhelminthes</taxon>
        <taxon>Trematoda</taxon>
        <taxon>Digenea</taxon>
        <taxon>Plagiorchiida</taxon>
        <taxon>Echinostomata</taxon>
        <taxon>Echinostomatoidea</taxon>
        <taxon>Fasciolidae</taxon>
        <taxon>Fasciolopsis</taxon>
    </lineage>
</organism>
<name>A0A8E0RXM6_9TREM</name>
<keyword evidence="2" id="KW-1185">Reference proteome</keyword>
<sequence>MHHFLAAAAVAGLHPIPTPNNGGSTSGPAVGAMTAVFTGGYSSLSPPYTGTSFPGATYQAFHPASMFSALNSVSALHAVSSHGRDGAAASTTVFPPQAGLFHIGGYRTLTGITSANSAIGHQTLQQQQQQAATATLISGSFTVPYYEQPRRMDQVHNAIRHINNNSSNNNKPS</sequence>
<gene>
    <name evidence="1" type="ORF">FBUS_09412</name>
</gene>
<evidence type="ECO:0000313" key="1">
    <source>
        <dbReference type="EMBL" id="KAA0190720.1"/>
    </source>
</evidence>
<dbReference type="OrthoDB" id="6315854at2759"/>